<dbReference type="SUPFAM" id="SSF52507">
    <property type="entry name" value="Homo-oligomeric flavin-containing Cys decarboxylases, HFCD"/>
    <property type="match status" value="1"/>
</dbReference>
<sequence>MDRATAVPQPRRIGQTGPNLRYVTDQLLLVVCAATPLRRIGELIDLLQSGPPDGRPRDDRPVGERPPEDGQAGARPAEYGQAGARVAGDGQAGARVAGDGRAGARPPGEGPRAVGRRWQITVLATPTAASWPFLGDVAERTGRPLLHRMPLPDEPWPELTPDAILVAPATFNTLNKWATGVNDNLAVGLLNEYLSSDIPIVAAVHVKPELAAHPAFAGNLAVLRSAGVRLTDSRAFSWEAAVGLLP</sequence>
<organism evidence="3 4">
    <name type="scientific">Actinoplanes ianthinogenes</name>
    <dbReference type="NCBI Taxonomy" id="122358"/>
    <lineage>
        <taxon>Bacteria</taxon>
        <taxon>Bacillati</taxon>
        <taxon>Actinomycetota</taxon>
        <taxon>Actinomycetes</taxon>
        <taxon>Micromonosporales</taxon>
        <taxon>Micromonosporaceae</taxon>
        <taxon>Actinoplanes</taxon>
    </lineage>
</organism>
<keyword evidence="4" id="KW-1185">Reference proteome</keyword>
<dbReference type="EMBL" id="AP023356">
    <property type="protein sequence ID" value="BCJ40670.1"/>
    <property type="molecule type" value="Genomic_DNA"/>
</dbReference>
<reference evidence="3 4" key="1">
    <citation type="submission" date="2020-08" db="EMBL/GenBank/DDBJ databases">
        <title>Whole genome shotgun sequence of Actinoplanes ianthinogenes NBRC 13996.</title>
        <authorList>
            <person name="Komaki H."/>
            <person name="Tamura T."/>
        </authorList>
    </citation>
    <scope>NUCLEOTIDE SEQUENCE [LARGE SCALE GENOMIC DNA]</scope>
    <source>
        <strain evidence="3 4">NBRC 13996</strain>
    </source>
</reference>
<dbReference type="Pfam" id="PF02441">
    <property type="entry name" value="Flavoprotein"/>
    <property type="match status" value="1"/>
</dbReference>
<feature type="domain" description="Flavoprotein" evidence="2">
    <location>
        <begin position="158"/>
        <end position="207"/>
    </location>
</feature>
<evidence type="ECO:0000256" key="1">
    <source>
        <dbReference type="SAM" id="MobiDB-lite"/>
    </source>
</evidence>
<evidence type="ECO:0000313" key="3">
    <source>
        <dbReference type="EMBL" id="BCJ40670.1"/>
    </source>
</evidence>
<dbReference type="InterPro" id="IPR036551">
    <property type="entry name" value="Flavin_trans-like"/>
</dbReference>
<dbReference type="InterPro" id="IPR003382">
    <property type="entry name" value="Flavoprotein"/>
</dbReference>
<name>A0ABM7LN89_9ACTN</name>
<feature type="compositionally biased region" description="Low complexity" evidence="1">
    <location>
        <begin position="80"/>
        <end position="115"/>
    </location>
</feature>
<accession>A0ABM7LN89</accession>
<feature type="region of interest" description="Disordered" evidence="1">
    <location>
        <begin position="47"/>
        <end position="115"/>
    </location>
</feature>
<dbReference type="Gene3D" id="3.40.50.1950">
    <property type="entry name" value="Flavin prenyltransferase-like"/>
    <property type="match status" value="1"/>
</dbReference>
<feature type="compositionally biased region" description="Basic and acidic residues" evidence="1">
    <location>
        <begin position="54"/>
        <end position="68"/>
    </location>
</feature>
<gene>
    <name evidence="3" type="ORF">Aiant_13270</name>
</gene>
<evidence type="ECO:0000313" key="4">
    <source>
        <dbReference type="Proteomes" id="UP000676967"/>
    </source>
</evidence>
<protein>
    <recommendedName>
        <fullName evidence="2">Flavoprotein domain-containing protein</fullName>
    </recommendedName>
</protein>
<proteinExistence type="predicted"/>
<evidence type="ECO:0000259" key="2">
    <source>
        <dbReference type="Pfam" id="PF02441"/>
    </source>
</evidence>
<dbReference type="Proteomes" id="UP000676967">
    <property type="component" value="Chromosome"/>
</dbReference>